<dbReference type="EMBL" id="CP041614">
    <property type="protein sequence ID" value="QDO84352.1"/>
    <property type="molecule type" value="Genomic_DNA"/>
</dbReference>
<protein>
    <submittedName>
        <fullName evidence="2">Carboxypeptidase regulatory-like domain-containing protein</fullName>
    </submittedName>
</protein>
<keyword evidence="1" id="KW-0472">Membrane</keyword>
<keyword evidence="3" id="KW-1185">Reference proteome</keyword>
<keyword evidence="1" id="KW-1133">Transmembrane helix</keyword>
<sequence>MNPSSRTDHKLKKHGFLWSMFFLFSILLLLGYLLCIKLTFSLVDDVTSHKLSFDEAPSSITSNRTEEIVAGENQLYPNDYRPDTSASVNGSESELNIAEKLTFSQSQVIPVESVQVYPQNLSKKQPRYNSEEQATQTRVIQGEVIVKSVPSQKSVIDKSNRHVEQAEIQDTLRLAKQQSISTWAGNSISCGQPLSIPYQESLASQDLFIISQLKYGKLIMSDELFAYQEEGKQYLPMQLLAELLMLPVQFDADTRSLSGWYLSPEKTIDVSNNLMMFWGNGNDCSIKNTRVFYDDWDLYVESRVIEQMFGLKIVFEPSRQGFSILESATIPLSQLQERKRRYELFTAQQEQNNKLKIKEIKREDAMIGDLAMSLDLGIVSQQKLDIKKSQVEGFIQARTDIGGHNVYVGYSWSETDEVINAYIEKTLADSWVKHYRIGSIESHSMPLISESSAGVGVRVTAGEGFTDDFRYITVEGEVEPDWDVELYRNNSLISIQRVGSNANYRFTQVPYYMGLNQYQLRFFGPNGETRTESFSKMLDSSVLDKGSLGFSYGSMLREQDDLQQHYLNVNWAVTDRLTTGVSIVKQEIAEDDWLTIPKVSINFLGGKNLLQLNYADTGDGFATGVIVQGSGGDIDWLADWEFFDDFSSWENLDDRLKQQAQLNLNGSFAMSDLSWSLSGNWKEHTLGSDFLQFNAMLSGQYHRLSYSNELRWQSSLYENRIYNRIAASGRVHDWYLRSYLDLAVAPELEVNQWVLNANSSISERLNYQVELNYHPQNDDPFSVRNSIAYLFDHSALRLVIDNHSDGDWFAQLRWNSSLLWQPETNLWLLDRLSHLNTGAVKIIAFQDDNADGVFDDNELAVSGLSFSGHSQSDNTTDHKGELLITHLQTTRPQRLLLKESSLSDPFLVPSTIAITVNPHPGNIQEILYPVLYTAELEGNVVSRVGSKLLPAMGMLVTLRNEALNLEYKTRVEYDGVFIFDRVISGRYQIFIEDKLTLELILKPGDYLELEKITLD</sequence>
<feature type="transmembrane region" description="Helical" evidence="1">
    <location>
        <begin position="15"/>
        <end position="34"/>
    </location>
</feature>
<name>A0ABX5X1M9_9GAMM</name>
<evidence type="ECO:0000313" key="2">
    <source>
        <dbReference type="EMBL" id="QDO84352.1"/>
    </source>
</evidence>
<proteinExistence type="predicted"/>
<organism evidence="2 3">
    <name type="scientific">Shewanella psychropiezotolerans</name>
    <dbReference type="NCBI Taxonomy" id="2593655"/>
    <lineage>
        <taxon>Bacteria</taxon>
        <taxon>Pseudomonadati</taxon>
        <taxon>Pseudomonadota</taxon>
        <taxon>Gammaproteobacteria</taxon>
        <taxon>Alteromonadales</taxon>
        <taxon>Shewanellaceae</taxon>
        <taxon>Shewanella</taxon>
    </lineage>
</organism>
<reference evidence="2 3" key="1">
    <citation type="submission" date="2019-07" db="EMBL/GenBank/DDBJ databases">
        <title>Shewanella sp. YLB-06 whole genomic sequence.</title>
        <authorList>
            <person name="Yu L."/>
        </authorList>
    </citation>
    <scope>NUCLEOTIDE SEQUENCE [LARGE SCALE GENOMIC DNA]</scope>
    <source>
        <strain evidence="2 3">YLB-06</strain>
    </source>
</reference>
<evidence type="ECO:0000313" key="3">
    <source>
        <dbReference type="Proteomes" id="UP000315947"/>
    </source>
</evidence>
<evidence type="ECO:0000256" key="1">
    <source>
        <dbReference type="SAM" id="Phobius"/>
    </source>
</evidence>
<keyword evidence="1" id="KW-0812">Transmembrane</keyword>
<accession>A0ABX5X1M9</accession>
<dbReference type="Proteomes" id="UP000315947">
    <property type="component" value="Chromosome"/>
</dbReference>
<gene>
    <name evidence="2" type="ORF">FM037_15440</name>
</gene>